<dbReference type="PANTHER" id="PTHR30543">
    <property type="entry name" value="CHROMATE REDUCTASE"/>
    <property type="match status" value="1"/>
</dbReference>
<keyword evidence="3" id="KW-1185">Reference proteome</keyword>
<dbReference type="SUPFAM" id="SSF52218">
    <property type="entry name" value="Flavoproteins"/>
    <property type="match status" value="1"/>
</dbReference>
<dbReference type="OrthoDB" id="5767802at2"/>
<evidence type="ECO:0000313" key="3">
    <source>
        <dbReference type="Proteomes" id="UP000198931"/>
    </source>
</evidence>
<reference evidence="2 3" key="1">
    <citation type="submission" date="2016-10" db="EMBL/GenBank/DDBJ databases">
        <authorList>
            <person name="de Groot N.N."/>
        </authorList>
    </citation>
    <scope>NUCLEOTIDE SEQUENCE [LARGE SCALE GENOMIC DNA]</scope>
    <source>
        <strain evidence="2 3">DSM 26000</strain>
    </source>
</reference>
<accession>A0A1I3DRM1</accession>
<protein>
    <submittedName>
        <fullName evidence="2">NAD(P)H-dependent FMN reductase</fullName>
    </submittedName>
</protein>
<organism evidence="2 3">
    <name type="scientific">Halpernia frigidisoli</name>
    <dbReference type="NCBI Taxonomy" id="1125876"/>
    <lineage>
        <taxon>Bacteria</taxon>
        <taxon>Pseudomonadati</taxon>
        <taxon>Bacteroidota</taxon>
        <taxon>Flavobacteriia</taxon>
        <taxon>Flavobacteriales</taxon>
        <taxon>Weeksellaceae</taxon>
        <taxon>Chryseobacterium group</taxon>
        <taxon>Halpernia</taxon>
    </lineage>
</organism>
<feature type="domain" description="NADPH-dependent FMN reductase-like" evidence="1">
    <location>
        <begin position="1"/>
        <end position="141"/>
    </location>
</feature>
<dbReference type="Proteomes" id="UP000198931">
    <property type="component" value="Unassembled WGS sequence"/>
</dbReference>
<dbReference type="STRING" id="1125876.SAMN05443292_0662"/>
<proteinExistence type="predicted"/>
<dbReference type="RefSeq" id="WP_090078712.1">
    <property type="nucleotide sequence ID" value="NZ_FOQT01000001.1"/>
</dbReference>
<dbReference type="GO" id="GO:0016491">
    <property type="term" value="F:oxidoreductase activity"/>
    <property type="evidence" value="ECO:0007669"/>
    <property type="project" value="InterPro"/>
</dbReference>
<evidence type="ECO:0000259" key="1">
    <source>
        <dbReference type="Pfam" id="PF03358"/>
    </source>
</evidence>
<dbReference type="GO" id="GO:0005829">
    <property type="term" value="C:cytosol"/>
    <property type="evidence" value="ECO:0007669"/>
    <property type="project" value="TreeGrafter"/>
</dbReference>
<dbReference type="Gene3D" id="3.40.50.360">
    <property type="match status" value="1"/>
</dbReference>
<dbReference type="PANTHER" id="PTHR30543:SF21">
    <property type="entry name" value="NAD(P)H-DEPENDENT FMN REDUCTASE LOT6"/>
    <property type="match status" value="1"/>
</dbReference>
<evidence type="ECO:0000313" key="2">
    <source>
        <dbReference type="EMBL" id="SFH89375.1"/>
    </source>
</evidence>
<dbReference type="AlphaFoldDB" id="A0A1I3DRM1"/>
<sequence length="177" mass="19867">MKIIAFAGSNSETSVNKKLIHFAATYFDGHEVEVLDLNNYEMPIYKPEREAAGLPQLALDFAAKIDSSDLILMSLAEYNSTYTTAFKNVFDWISRVKDRKHFGEKPMFLMTAAPGPGGGKNVMEAFLKRAPFSGTTVLENFILPKFKDNFEEGKGITNPKLKTEFEQKIESVKSQVK</sequence>
<dbReference type="EMBL" id="FOQT01000001">
    <property type="protein sequence ID" value="SFH89375.1"/>
    <property type="molecule type" value="Genomic_DNA"/>
</dbReference>
<dbReference type="InterPro" id="IPR005025">
    <property type="entry name" value="FMN_Rdtase-like_dom"/>
</dbReference>
<dbReference type="GO" id="GO:0010181">
    <property type="term" value="F:FMN binding"/>
    <property type="evidence" value="ECO:0007669"/>
    <property type="project" value="TreeGrafter"/>
</dbReference>
<dbReference type="InterPro" id="IPR029039">
    <property type="entry name" value="Flavoprotein-like_sf"/>
</dbReference>
<name>A0A1I3DRM1_9FLAO</name>
<gene>
    <name evidence="2" type="ORF">SAMN05443292_0662</name>
</gene>
<dbReference type="Pfam" id="PF03358">
    <property type="entry name" value="FMN_red"/>
    <property type="match status" value="1"/>
</dbReference>
<dbReference type="InterPro" id="IPR050712">
    <property type="entry name" value="NAD(P)H-dep_reductase"/>
</dbReference>